<dbReference type="GeneID" id="98615415"/>
<dbReference type="EMBL" id="JAUOPB010000011">
    <property type="protein sequence ID" value="MDO6423811.1"/>
    <property type="molecule type" value="Genomic_DNA"/>
</dbReference>
<dbReference type="PANTHER" id="PTHR48108">
    <property type="entry name" value="CBS DOMAIN-CONTAINING PROTEIN CBSX2, CHLOROPLASTIC"/>
    <property type="match status" value="1"/>
</dbReference>
<dbReference type="RefSeq" id="WP_011470283.1">
    <property type="nucleotide sequence ID" value="NZ_JAUOPB010000011.1"/>
</dbReference>
<protein>
    <submittedName>
        <fullName evidence="4">CBS domain-containing protein</fullName>
    </submittedName>
</protein>
<evidence type="ECO:0000256" key="2">
    <source>
        <dbReference type="PROSITE-ProRule" id="PRU00703"/>
    </source>
</evidence>
<dbReference type="InterPro" id="IPR051462">
    <property type="entry name" value="CBS_domain-containing"/>
</dbReference>
<sequence length="187" mass="20751">MKKLHLYQTDNEDSLRVSSHKTLLSLDSNALECVMDFSRVTPLVVTPNLSPSEAAELMAKTHTALEVVVDERDNFIGVVSFNDLQSQEVMKKVANGYSREELTISDFMKPKHKLKAFDTVELANATVADIVARLKGSGQAYCLVIDRAYHQIQGIISVADIEARLQQAIDIGNEAIFSTLCRELRPA</sequence>
<dbReference type="InterPro" id="IPR000644">
    <property type="entry name" value="CBS_dom"/>
</dbReference>
<reference evidence="4" key="1">
    <citation type="submission" date="2023-07" db="EMBL/GenBank/DDBJ databases">
        <title>Genome content predicts the carbon catabolic preferences of heterotrophic bacteria.</title>
        <authorList>
            <person name="Gralka M."/>
        </authorList>
    </citation>
    <scope>NUCLEOTIDE SEQUENCE</scope>
    <source>
        <strain evidence="4">I3M17_2</strain>
    </source>
</reference>
<accession>A0AAW7XA77</accession>
<name>A0AAW7XA77_9GAMM</name>
<keyword evidence="1" id="KW-0677">Repeat</keyword>
<dbReference type="PROSITE" id="PS51371">
    <property type="entry name" value="CBS"/>
    <property type="match status" value="1"/>
</dbReference>
<organism evidence="4 5">
    <name type="scientific">Saccharophagus degradans</name>
    <dbReference type="NCBI Taxonomy" id="86304"/>
    <lineage>
        <taxon>Bacteria</taxon>
        <taxon>Pseudomonadati</taxon>
        <taxon>Pseudomonadota</taxon>
        <taxon>Gammaproteobacteria</taxon>
        <taxon>Cellvibrionales</taxon>
        <taxon>Cellvibrionaceae</taxon>
        <taxon>Saccharophagus</taxon>
    </lineage>
</organism>
<evidence type="ECO:0000256" key="1">
    <source>
        <dbReference type="ARBA" id="ARBA00022737"/>
    </source>
</evidence>
<evidence type="ECO:0000313" key="4">
    <source>
        <dbReference type="EMBL" id="MDO6423811.1"/>
    </source>
</evidence>
<dbReference type="Proteomes" id="UP001169760">
    <property type="component" value="Unassembled WGS sequence"/>
</dbReference>
<comment type="caution">
    <text evidence="4">The sequence shown here is derived from an EMBL/GenBank/DDBJ whole genome shotgun (WGS) entry which is preliminary data.</text>
</comment>
<proteinExistence type="predicted"/>
<dbReference type="InterPro" id="IPR046342">
    <property type="entry name" value="CBS_dom_sf"/>
</dbReference>
<dbReference type="PANTHER" id="PTHR48108:SF26">
    <property type="entry name" value="CBS DOMAIN-CONTAINING PROTEIN DDB_G0289609"/>
    <property type="match status" value="1"/>
</dbReference>
<evidence type="ECO:0000313" key="5">
    <source>
        <dbReference type="Proteomes" id="UP001169760"/>
    </source>
</evidence>
<dbReference type="Pfam" id="PF00571">
    <property type="entry name" value="CBS"/>
    <property type="match status" value="1"/>
</dbReference>
<feature type="domain" description="CBS" evidence="3">
    <location>
        <begin position="37"/>
        <end position="95"/>
    </location>
</feature>
<keyword evidence="2" id="KW-0129">CBS domain</keyword>
<evidence type="ECO:0000259" key="3">
    <source>
        <dbReference type="PROSITE" id="PS51371"/>
    </source>
</evidence>
<gene>
    <name evidence="4" type="ORF">Q4521_15110</name>
</gene>
<dbReference type="Gene3D" id="3.10.580.10">
    <property type="entry name" value="CBS-domain"/>
    <property type="match status" value="1"/>
</dbReference>
<dbReference type="SUPFAM" id="SSF54631">
    <property type="entry name" value="CBS-domain pair"/>
    <property type="match status" value="1"/>
</dbReference>
<dbReference type="AlphaFoldDB" id="A0AAW7XA77"/>